<reference evidence="1 2" key="1">
    <citation type="journal article" date="2015" name="Mol. Biochem. Parasitol.">
        <title>Identification of polymorphic genes for use in assemblage B genotyping assays through comparative genomics of multiple assemblage B Giardia duodenalis isolates.</title>
        <authorList>
            <person name="Wielinga C."/>
            <person name="Thompson R.C."/>
            <person name="Monis P."/>
            <person name="Ryan U."/>
        </authorList>
    </citation>
    <scope>NUCLEOTIDE SEQUENCE [LARGE SCALE GENOMIC DNA]</scope>
    <source>
        <strain evidence="1 2">BAH15c1</strain>
    </source>
</reference>
<dbReference type="VEuPathDB" id="GiardiaDB:QR46_1642"/>
<evidence type="ECO:0000313" key="1">
    <source>
        <dbReference type="EMBL" id="KWX14358.1"/>
    </source>
</evidence>
<dbReference type="EMBL" id="JXTI01000035">
    <property type="protein sequence ID" value="KWX14358.1"/>
    <property type="molecule type" value="Genomic_DNA"/>
</dbReference>
<sequence length="166" mass="16662">MMSLVQTMGTRVLLDLTKNTLGGGAVVSSCSQSCASCPSAGTCGAASGYGGFGSSNGMTFTSQGGSGAGTGINAGVAGAAVIHQDSSVAVDSAQQDGSCNAGQGVFSMHDINIGSADHSRIKKSSLDLLISRRSLQYRPRESTNIEAAPSRSGDVVTDVLRELGLL</sequence>
<proteinExistence type="predicted"/>
<evidence type="ECO:0000313" key="2">
    <source>
        <dbReference type="Proteomes" id="UP000070089"/>
    </source>
</evidence>
<gene>
    <name evidence="1" type="ORF">QR46_1642</name>
</gene>
<comment type="caution">
    <text evidence="1">The sequence shown here is derived from an EMBL/GenBank/DDBJ whole genome shotgun (WGS) entry which is preliminary data.</text>
</comment>
<accession>A0A132NWB4</accession>
<organism evidence="1 2">
    <name type="scientific">Giardia duodenalis assemblage B</name>
    <dbReference type="NCBI Taxonomy" id="1394984"/>
    <lineage>
        <taxon>Eukaryota</taxon>
        <taxon>Metamonada</taxon>
        <taxon>Diplomonadida</taxon>
        <taxon>Hexamitidae</taxon>
        <taxon>Giardiinae</taxon>
        <taxon>Giardia</taxon>
    </lineage>
</organism>
<dbReference type="Proteomes" id="UP000070089">
    <property type="component" value="Unassembled WGS sequence"/>
</dbReference>
<name>A0A132NWB4_GIAIN</name>
<dbReference type="OrthoDB" id="10406664at2759"/>
<protein>
    <submittedName>
        <fullName evidence="1">Uncharacterized protein</fullName>
    </submittedName>
</protein>
<dbReference type="AlphaFoldDB" id="A0A132NWB4"/>